<evidence type="ECO:0000313" key="4">
    <source>
        <dbReference type="Proteomes" id="UP001352263"/>
    </source>
</evidence>
<gene>
    <name evidence="3" type="ORF">RY831_30820</name>
</gene>
<keyword evidence="4" id="KW-1185">Reference proteome</keyword>
<comment type="caution">
    <text evidence="3">The sequence shown here is derived from an EMBL/GenBank/DDBJ whole genome shotgun (WGS) entry which is preliminary data.</text>
</comment>
<dbReference type="Pfam" id="PF01548">
    <property type="entry name" value="DEDD_Tnp_IS110"/>
    <property type="match status" value="1"/>
</dbReference>
<dbReference type="Proteomes" id="UP001352263">
    <property type="component" value="Unassembled WGS sequence"/>
</dbReference>
<dbReference type="RefSeq" id="WP_326510151.1">
    <property type="nucleotide sequence ID" value="NZ_JAWIIV010000059.1"/>
</dbReference>
<evidence type="ECO:0000313" key="3">
    <source>
        <dbReference type="EMBL" id="MEC4723537.1"/>
    </source>
</evidence>
<name>A0ABU6JK04_9BURK</name>
<dbReference type="InterPro" id="IPR047650">
    <property type="entry name" value="Transpos_IS110"/>
</dbReference>
<accession>A0ABU6JK04</accession>
<evidence type="ECO:0000259" key="1">
    <source>
        <dbReference type="Pfam" id="PF01548"/>
    </source>
</evidence>
<feature type="domain" description="Transposase IS116/IS110/IS902 C-terminal" evidence="2">
    <location>
        <begin position="212"/>
        <end position="288"/>
    </location>
</feature>
<dbReference type="Pfam" id="PF02371">
    <property type="entry name" value="Transposase_20"/>
    <property type="match status" value="1"/>
</dbReference>
<sequence length="338" mass="37324">MKVTVLGIDLAKRVFQLHGADRHGRALHRSKVNRADLLTTVRQLQPEVVAMDACSSAHHWARRFQELGMEVRLISPQYVAPFVKTNKNDRNNAEALVEAACRPSMRFVAIKSVEQQDIQAAHRVRNLLVQQQTAIINQARGLLGERGVIISQSPEAFKRAMPDILAQCAGELTPFCEALLTELLEQISVLDDRIDHAETAIKSFMKASTLCKKIAAIDGSGPITATAVVAAVGDARQFRNGRHLAAWLGLVPKQYSSGGKSRLQGISKKGDTYLRTLLVHGARSVLRYVGNKMDVRSRWLRELIARRGYNRAAVALANKNARVIQVLLTSNTPYQAPA</sequence>
<protein>
    <submittedName>
        <fullName evidence="3">IS110 family transposase</fullName>
    </submittedName>
</protein>
<dbReference type="InterPro" id="IPR002525">
    <property type="entry name" value="Transp_IS110-like_N"/>
</dbReference>
<feature type="domain" description="Transposase IS110-like N-terminal" evidence="1">
    <location>
        <begin position="6"/>
        <end position="143"/>
    </location>
</feature>
<dbReference type="PANTHER" id="PTHR33055:SF3">
    <property type="entry name" value="PUTATIVE TRANSPOSASE FOR IS117-RELATED"/>
    <property type="match status" value="1"/>
</dbReference>
<dbReference type="NCBIfam" id="NF033542">
    <property type="entry name" value="transpos_IS110"/>
    <property type="match status" value="1"/>
</dbReference>
<proteinExistence type="predicted"/>
<evidence type="ECO:0000259" key="2">
    <source>
        <dbReference type="Pfam" id="PF02371"/>
    </source>
</evidence>
<dbReference type="EMBL" id="JAWIIV010000059">
    <property type="protein sequence ID" value="MEC4723537.1"/>
    <property type="molecule type" value="Genomic_DNA"/>
</dbReference>
<dbReference type="PANTHER" id="PTHR33055">
    <property type="entry name" value="TRANSPOSASE FOR INSERTION SEQUENCE ELEMENT IS1111A"/>
    <property type="match status" value="1"/>
</dbReference>
<reference evidence="3 4" key="1">
    <citation type="submission" date="2023-10" db="EMBL/GenBank/DDBJ databases">
        <title>Noviherbaspirillum sp. CPCC 100848 genome assembly.</title>
        <authorList>
            <person name="Li X.Y."/>
            <person name="Fang X.M."/>
        </authorList>
    </citation>
    <scope>NUCLEOTIDE SEQUENCE [LARGE SCALE GENOMIC DNA]</scope>
    <source>
        <strain evidence="3 4">CPCC 100848</strain>
    </source>
</reference>
<organism evidence="3 4">
    <name type="scientific">Noviherbaspirillum album</name>
    <dbReference type="NCBI Taxonomy" id="3080276"/>
    <lineage>
        <taxon>Bacteria</taxon>
        <taxon>Pseudomonadati</taxon>
        <taxon>Pseudomonadota</taxon>
        <taxon>Betaproteobacteria</taxon>
        <taxon>Burkholderiales</taxon>
        <taxon>Oxalobacteraceae</taxon>
        <taxon>Noviherbaspirillum</taxon>
    </lineage>
</organism>
<dbReference type="InterPro" id="IPR003346">
    <property type="entry name" value="Transposase_20"/>
</dbReference>